<dbReference type="AlphaFoldDB" id="A0A498DGU1"/>
<evidence type="ECO:0000256" key="1">
    <source>
        <dbReference type="SAM" id="SignalP"/>
    </source>
</evidence>
<comment type="caution">
    <text evidence="2">The sequence shown here is derived from an EMBL/GenBank/DDBJ whole genome shotgun (WGS) entry which is preliminary data.</text>
</comment>
<gene>
    <name evidence="2" type="ORF">D8M04_03870</name>
</gene>
<evidence type="ECO:0000313" key="2">
    <source>
        <dbReference type="EMBL" id="RLL48408.1"/>
    </source>
</evidence>
<reference evidence="2 3" key="1">
    <citation type="submission" date="2018-10" db="EMBL/GenBank/DDBJ databases">
        <title>Oceanobacillus sp. YLB-02 draft genome.</title>
        <authorList>
            <person name="Yu L."/>
        </authorList>
    </citation>
    <scope>NUCLEOTIDE SEQUENCE [LARGE SCALE GENOMIC DNA]</scope>
    <source>
        <strain evidence="2 3">YLB-02</strain>
    </source>
</reference>
<dbReference type="PROSITE" id="PS51257">
    <property type="entry name" value="PROKAR_LIPOPROTEIN"/>
    <property type="match status" value="1"/>
</dbReference>
<evidence type="ECO:0008006" key="4">
    <source>
        <dbReference type="Google" id="ProtNLM"/>
    </source>
</evidence>
<protein>
    <recommendedName>
        <fullName evidence="4">Lipoprotein</fullName>
    </recommendedName>
</protein>
<name>A0A498DGU1_9BACI</name>
<feature type="signal peptide" evidence="1">
    <location>
        <begin position="1"/>
        <end position="19"/>
    </location>
</feature>
<dbReference type="EMBL" id="RCHR01000001">
    <property type="protein sequence ID" value="RLL48408.1"/>
    <property type="molecule type" value="Genomic_DNA"/>
</dbReference>
<sequence>MKKLMLLLLIVFCGTTLMACQSLNKELRLFDNVSKISISNSNGYGGLNENYFDSIDQTEEVASFGNILKNTNVIYQKVDVKNEKPDYDILVQYENGDTHGLHLVFDNEREESIVTFIGHEEVVYIISSQDTIRLKELLVVE</sequence>
<evidence type="ECO:0000313" key="3">
    <source>
        <dbReference type="Proteomes" id="UP000270219"/>
    </source>
</evidence>
<accession>A0A498DGU1</accession>
<feature type="chain" id="PRO_5019738783" description="Lipoprotein" evidence="1">
    <location>
        <begin position="20"/>
        <end position="141"/>
    </location>
</feature>
<dbReference type="RefSeq" id="WP_121521562.1">
    <property type="nucleotide sequence ID" value="NZ_RCHR01000001.1"/>
</dbReference>
<proteinExistence type="predicted"/>
<keyword evidence="1" id="KW-0732">Signal</keyword>
<dbReference type="OrthoDB" id="2928335at2"/>
<keyword evidence="3" id="KW-1185">Reference proteome</keyword>
<organism evidence="2 3">
    <name type="scientific">Oceanobacillus piezotolerans</name>
    <dbReference type="NCBI Taxonomy" id="2448030"/>
    <lineage>
        <taxon>Bacteria</taxon>
        <taxon>Bacillati</taxon>
        <taxon>Bacillota</taxon>
        <taxon>Bacilli</taxon>
        <taxon>Bacillales</taxon>
        <taxon>Bacillaceae</taxon>
        <taxon>Oceanobacillus</taxon>
    </lineage>
</organism>
<dbReference type="Proteomes" id="UP000270219">
    <property type="component" value="Unassembled WGS sequence"/>
</dbReference>